<sequence length="116" mass="13106">MKAAIREGRPQTVADLLVEGAAQGLEAVMDLRPYGAADGHLLSVGKRRSSPRLTRLTPEKSLTKSYYPESRFDIPVVLMDVDDSIPKFKSAQALRQIQRTRMRIIIRHSETHHVEQ</sequence>
<protein>
    <submittedName>
        <fullName evidence="1">Uncharacterized protein</fullName>
    </submittedName>
</protein>
<keyword evidence="2" id="KW-1185">Reference proteome</keyword>
<evidence type="ECO:0000313" key="1">
    <source>
        <dbReference type="EMBL" id="KAJ2895243.1"/>
    </source>
</evidence>
<organism evidence="1 2">
    <name type="scientific">Zalerion maritima</name>
    <dbReference type="NCBI Taxonomy" id="339359"/>
    <lineage>
        <taxon>Eukaryota</taxon>
        <taxon>Fungi</taxon>
        <taxon>Dikarya</taxon>
        <taxon>Ascomycota</taxon>
        <taxon>Pezizomycotina</taxon>
        <taxon>Sordariomycetes</taxon>
        <taxon>Lulworthiomycetidae</taxon>
        <taxon>Lulworthiales</taxon>
        <taxon>Lulworthiaceae</taxon>
        <taxon>Zalerion</taxon>
    </lineage>
</organism>
<gene>
    <name evidence="1" type="ORF">MKZ38_006743</name>
</gene>
<dbReference type="AlphaFoldDB" id="A0AAD5WQ61"/>
<reference evidence="1" key="1">
    <citation type="submission" date="2022-07" db="EMBL/GenBank/DDBJ databases">
        <title>Draft genome sequence of Zalerion maritima ATCC 34329, a (micro)plastics degrading marine fungus.</title>
        <authorList>
            <person name="Paco A."/>
            <person name="Goncalves M.F.M."/>
            <person name="Rocha-Santos T.A.P."/>
            <person name="Alves A."/>
        </authorList>
    </citation>
    <scope>NUCLEOTIDE SEQUENCE</scope>
    <source>
        <strain evidence="1">ATCC 34329</strain>
    </source>
</reference>
<accession>A0AAD5WQ61</accession>
<proteinExistence type="predicted"/>
<comment type="caution">
    <text evidence="1">The sequence shown here is derived from an EMBL/GenBank/DDBJ whole genome shotgun (WGS) entry which is preliminary data.</text>
</comment>
<name>A0AAD5WQ61_9PEZI</name>
<evidence type="ECO:0000313" key="2">
    <source>
        <dbReference type="Proteomes" id="UP001201980"/>
    </source>
</evidence>
<dbReference type="EMBL" id="JAKWBI020000416">
    <property type="protein sequence ID" value="KAJ2895243.1"/>
    <property type="molecule type" value="Genomic_DNA"/>
</dbReference>
<dbReference type="Proteomes" id="UP001201980">
    <property type="component" value="Unassembled WGS sequence"/>
</dbReference>